<dbReference type="RefSeq" id="WP_346032211.1">
    <property type="nucleotide sequence ID" value="NZ_BAABHV010000009.1"/>
</dbReference>
<evidence type="ECO:0000259" key="1">
    <source>
        <dbReference type="Pfam" id="PF01909"/>
    </source>
</evidence>
<protein>
    <recommendedName>
        <fullName evidence="1">Polymerase nucleotidyl transferase domain-containing protein</fullName>
    </recommendedName>
</protein>
<dbReference type="EMBL" id="BAABHV010000009">
    <property type="protein sequence ID" value="GAA5051789.1"/>
    <property type="molecule type" value="Genomic_DNA"/>
</dbReference>
<organism evidence="2 3">
    <name type="scientific">Erythrobacter westpacificensis</name>
    <dbReference type="NCBI Taxonomy" id="1055231"/>
    <lineage>
        <taxon>Bacteria</taxon>
        <taxon>Pseudomonadati</taxon>
        <taxon>Pseudomonadota</taxon>
        <taxon>Alphaproteobacteria</taxon>
        <taxon>Sphingomonadales</taxon>
        <taxon>Erythrobacteraceae</taxon>
        <taxon>Erythrobacter/Porphyrobacter group</taxon>
        <taxon>Erythrobacter</taxon>
    </lineage>
</organism>
<dbReference type="CDD" id="cd05403">
    <property type="entry name" value="NT_KNTase_like"/>
    <property type="match status" value="1"/>
</dbReference>
<dbReference type="Pfam" id="PF01909">
    <property type="entry name" value="NTP_transf_2"/>
    <property type="match status" value="1"/>
</dbReference>
<dbReference type="InterPro" id="IPR002934">
    <property type="entry name" value="Polymerase_NTP_transf_dom"/>
</dbReference>
<dbReference type="Proteomes" id="UP001500518">
    <property type="component" value="Unassembled WGS sequence"/>
</dbReference>
<feature type="domain" description="Polymerase nucleotidyl transferase" evidence="1">
    <location>
        <begin position="4"/>
        <end position="29"/>
    </location>
</feature>
<sequence length="226" mass="25534">MSLAIVLYGSRARGDAREDSDVDVLVAAKTGKLLSPRKFDGLSVHFYPQDWMISRAAEGDLFACHIAFEGVSVFEAQSFLDEMRHSFQRKRSYQKERDIAVAVLSLTARSDWTFNDEIRRRFFWSIRTLALTILAERKEADFSLAGLDRALGRQDVADLFRNREGVTFEICKQIANEILQDHDTYEGISTSSLVRFLIKQGGIGLNTAKLVEMDEAINVGSLPTYI</sequence>
<gene>
    <name evidence="2" type="ORF">GCM10023208_12020</name>
</gene>
<dbReference type="SUPFAM" id="SSF81301">
    <property type="entry name" value="Nucleotidyltransferase"/>
    <property type="match status" value="1"/>
</dbReference>
<proteinExistence type="predicted"/>
<keyword evidence="3" id="KW-1185">Reference proteome</keyword>
<dbReference type="InterPro" id="IPR043519">
    <property type="entry name" value="NT_sf"/>
</dbReference>
<name>A0ABP9K7R0_9SPHN</name>
<evidence type="ECO:0000313" key="3">
    <source>
        <dbReference type="Proteomes" id="UP001500518"/>
    </source>
</evidence>
<dbReference type="Gene3D" id="3.30.460.10">
    <property type="entry name" value="Beta Polymerase, domain 2"/>
    <property type="match status" value="1"/>
</dbReference>
<accession>A0ABP9K7R0</accession>
<reference evidence="3" key="1">
    <citation type="journal article" date="2019" name="Int. J. Syst. Evol. Microbiol.">
        <title>The Global Catalogue of Microorganisms (GCM) 10K type strain sequencing project: providing services to taxonomists for standard genome sequencing and annotation.</title>
        <authorList>
            <consortium name="The Broad Institute Genomics Platform"/>
            <consortium name="The Broad Institute Genome Sequencing Center for Infectious Disease"/>
            <person name="Wu L."/>
            <person name="Ma J."/>
        </authorList>
    </citation>
    <scope>NUCLEOTIDE SEQUENCE [LARGE SCALE GENOMIC DNA]</scope>
    <source>
        <strain evidence="3">JCM 18014</strain>
    </source>
</reference>
<evidence type="ECO:0000313" key="2">
    <source>
        <dbReference type="EMBL" id="GAA5051789.1"/>
    </source>
</evidence>
<comment type="caution">
    <text evidence="2">The sequence shown here is derived from an EMBL/GenBank/DDBJ whole genome shotgun (WGS) entry which is preliminary data.</text>
</comment>